<evidence type="ECO:0000259" key="2">
    <source>
        <dbReference type="Pfam" id="PF02342"/>
    </source>
</evidence>
<dbReference type="RefSeq" id="WP_107839002.1">
    <property type="nucleotide sequence ID" value="NZ_JARSFG010000023.1"/>
</dbReference>
<dbReference type="PANTHER" id="PTHR32097:SF4">
    <property type="entry name" value="GENERAL STRESS PROTEIN 16U"/>
    <property type="match status" value="1"/>
</dbReference>
<organism evidence="3 4">
    <name type="scientific">Metasolibacillus meyeri</name>
    <dbReference type="NCBI Taxonomy" id="1071052"/>
    <lineage>
        <taxon>Bacteria</taxon>
        <taxon>Bacillati</taxon>
        <taxon>Bacillota</taxon>
        <taxon>Bacilli</taxon>
        <taxon>Bacillales</taxon>
        <taxon>Caryophanaceae</taxon>
        <taxon>Metasolibacillus</taxon>
    </lineage>
</organism>
<comment type="caution">
    <text evidence="3">The sequence shown here is derived from an EMBL/GenBank/DDBJ whole genome shotgun (WGS) entry which is preliminary data.</text>
</comment>
<comment type="similarity">
    <text evidence="1">Belongs to the CAPAB/TerDEXZ family.</text>
</comment>
<protein>
    <submittedName>
        <fullName evidence="3">TerD family protein</fullName>
    </submittedName>
</protein>
<dbReference type="EMBL" id="JARSFG010000023">
    <property type="protein sequence ID" value="MEC1180212.1"/>
    <property type="molecule type" value="Genomic_DNA"/>
</dbReference>
<evidence type="ECO:0000256" key="1">
    <source>
        <dbReference type="ARBA" id="ARBA00008775"/>
    </source>
</evidence>
<keyword evidence="4" id="KW-1185">Reference proteome</keyword>
<proteinExistence type="inferred from homology"/>
<gene>
    <name evidence="3" type="ORF">P9B03_17045</name>
</gene>
<reference evidence="3 4" key="1">
    <citation type="submission" date="2023-03" db="EMBL/GenBank/DDBJ databases">
        <title>Bacillus Genome Sequencing.</title>
        <authorList>
            <person name="Dunlap C."/>
        </authorList>
    </citation>
    <scope>NUCLEOTIDE SEQUENCE [LARGE SCALE GENOMIC DNA]</scope>
    <source>
        <strain evidence="3 4">B-59205</strain>
    </source>
</reference>
<sequence>MVVSLQKGQKVDLTKTNPGLTNVAVGLGWDTNKYDGGHDFDLDASVFLLADTGKVADQNDFIFYNNTTGGNGAVVHSGDNLTGVGDGDDEVVKVALKDVPAHIHRIAFTVTIHDGEGRSQNFGMVSNAYIRIVNEQTNEEILRYDLGEDFSIETAIVVGELYRHNGEWKFNAIGAGYQGGLAALCNDYGLAVN</sequence>
<feature type="domain" description="TerD" evidence="2">
    <location>
        <begin position="1"/>
        <end position="188"/>
    </location>
</feature>
<dbReference type="Proteomes" id="UP001344888">
    <property type="component" value="Unassembled WGS sequence"/>
</dbReference>
<evidence type="ECO:0000313" key="3">
    <source>
        <dbReference type="EMBL" id="MEC1180212.1"/>
    </source>
</evidence>
<dbReference type="InterPro" id="IPR003325">
    <property type="entry name" value="TerD"/>
</dbReference>
<name>A0AAW9NRI6_9BACL</name>
<evidence type="ECO:0000313" key="4">
    <source>
        <dbReference type="Proteomes" id="UP001344888"/>
    </source>
</evidence>
<dbReference type="Gene3D" id="2.60.60.30">
    <property type="entry name" value="sav2460 like domains"/>
    <property type="match status" value="1"/>
</dbReference>
<dbReference type="PANTHER" id="PTHR32097">
    <property type="entry name" value="CAMP-BINDING PROTEIN 1-RELATED"/>
    <property type="match status" value="1"/>
</dbReference>
<dbReference type="CDD" id="cd06974">
    <property type="entry name" value="TerD_like"/>
    <property type="match status" value="1"/>
</dbReference>
<dbReference type="FunFam" id="2.60.60.30:FF:000001">
    <property type="entry name" value="Tellurium resistance protein TerD"/>
    <property type="match status" value="1"/>
</dbReference>
<dbReference type="Pfam" id="PF02342">
    <property type="entry name" value="TerD"/>
    <property type="match status" value="1"/>
</dbReference>
<accession>A0AAW9NRI6</accession>
<dbReference type="AlphaFoldDB" id="A0AAW9NRI6"/>
<dbReference type="InterPro" id="IPR051324">
    <property type="entry name" value="Stress/Tellurium_Resist"/>
</dbReference>